<dbReference type="RefSeq" id="WP_115372330.1">
    <property type="nucleotide sequence ID" value="NZ_QASA01000001.1"/>
</dbReference>
<dbReference type="EC" id="2.4.1.182" evidence="4"/>
<dbReference type="EMBL" id="QASA01000001">
    <property type="protein sequence ID" value="RDC62950.1"/>
    <property type="molecule type" value="Genomic_DNA"/>
</dbReference>
<comment type="caution">
    <text evidence="4">The sequence shown here is derived from an EMBL/GenBank/DDBJ whole genome shotgun (WGS) entry which is preliminary data.</text>
</comment>
<proteinExistence type="predicted"/>
<dbReference type="InterPro" id="IPR011499">
    <property type="entry name" value="Lipid_A_biosynth_N"/>
</dbReference>
<feature type="domain" description="Lipid A biosynthesis N-terminal" evidence="3">
    <location>
        <begin position="11"/>
        <end position="82"/>
    </location>
</feature>
<organism evidence="4 5">
    <name type="scientific">Adhaeribacter pallidiroseus</name>
    <dbReference type="NCBI Taxonomy" id="2072847"/>
    <lineage>
        <taxon>Bacteria</taxon>
        <taxon>Pseudomonadati</taxon>
        <taxon>Bacteroidota</taxon>
        <taxon>Cytophagia</taxon>
        <taxon>Cytophagales</taxon>
        <taxon>Hymenobacteraceae</taxon>
        <taxon>Adhaeribacter</taxon>
    </lineage>
</organism>
<feature type="transmembrane region" description="Helical" evidence="2">
    <location>
        <begin position="37"/>
        <end position="57"/>
    </location>
</feature>
<dbReference type="AlphaFoldDB" id="A0A369QF60"/>
<dbReference type="GO" id="GO:0008915">
    <property type="term" value="F:lipid-A-disaccharide synthase activity"/>
    <property type="evidence" value="ECO:0007669"/>
    <property type="project" value="UniProtKB-EC"/>
</dbReference>
<dbReference type="GO" id="GO:0016020">
    <property type="term" value="C:membrane"/>
    <property type="evidence" value="ECO:0007669"/>
    <property type="project" value="GOC"/>
</dbReference>
<dbReference type="Pfam" id="PF07578">
    <property type="entry name" value="LAB_N"/>
    <property type="match status" value="2"/>
</dbReference>
<keyword evidence="2" id="KW-0812">Transmembrane</keyword>
<dbReference type="OrthoDB" id="9793186at2"/>
<sequence>MTNTNYLIYGIGLLAQLLFSARLLVQWVQSEKAGKVLSPGSFWTTSIMASILLMLYGALRDDVVIIGGQVISYFIYLRNLKLKNIWQDVPFAIRWLAILFPFISFAWLLLYDNHTWASLMAHSRISGALIAWGGLGQVVFTLRFVYQWYYSEKKQQSLIPNGFWLISLIGSLMIMSYAVFRLDPILFIGQIFGVVVYVRNFSIGSRAQKQATTIQDPEATSQPAPVSSSARAPK</sequence>
<feature type="transmembrane region" description="Helical" evidence="2">
    <location>
        <begin position="125"/>
        <end position="146"/>
    </location>
</feature>
<feature type="transmembrane region" description="Helical" evidence="2">
    <location>
        <begin position="185"/>
        <end position="202"/>
    </location>
</feature>
<name>A0A369QF60_9BACT</name>
<evidence type="ECO:0000256" key="1">
    <source>
        <dbReference type="SAM" id="MobiDB-lite"/>
    </source>
</evidence>
<feature type="region of interest" description="Disordered" evidence="1">
    <location>
        <begin position="212"/>
        <end position="234"/>
    </location>
</feature>
<evidence type="ECO:0000256" key="2">
    <source>
        <dbReference type="SAM" id="Phobius"/>
    </source>
</evidence>
<gene>
    <name evidence="4" type="ORF">AHMF7616_01549</name>
</gene>
<evidence type="ECO:0000313" key="5">
    <source>
        <dbReference type="Proteomes" id="UP000253919"/>
    </source>
</evidence>
<accession>A0A369QF60</accession>
<feature type="transmembrane region" description="Helical" evidence="2">
    <location>
        <begin position="92"/>
        <end position="110"/>
    </location>
</feature>
<protein>
    <submittedName>
        <fullName evidence="4">Lipid-A-disaccharide synthase</fullName>
        <ecNumber evidence="4">2.4.1.182</ecNumber>
    </submittedName>
</protein>
<keyword evidence="5" id="KW-1185">Reference proteome</keyword>
<evidence type="ECO:0000259" key="3">
    <source>
        <dbReference type="SMART" id="SM01259"/>
    </source>
</evidence>
<reference evidence="4 5" key="1">
    <citation type="submission" date="2018-04" db="EMBL/GenBank/DDBJ databases">
        <title>Adhaeribacter sp. HMF7616 genome sequencing and assembly.</title>
        <authorList>
            <person name="Kang H."/>
            <person name="Kang J."/>
            <person name="Cha I."/>
            <person name="Kim H."/>
            <person name="Joh K."/>
        </authorList>
    </citation>
    <scope>NUCLEOTIDE SEQUENCE [LARGE SCALE GENOMIC DNA]</scope>
    <source>
        <strain evidence="4 5">HMF7616</strain>
    </source>
</reference>
<dbReference type="GO" id="GO:0009245">
    <property type="term" value="P:lipid A biosynthetic process"/>
    <property type="evidence" value="ECO:0007669"/>
    <property type="project" value="InterPro"/>
</dbReference>
<feature type="domain" description="Lipid A biosynthesis N-terminal" evidence="3">
    <location>
        <begin position="132"/>
        <end position="203"/>
    </location>
</feature>
<keyword evidence="2" id="KW-1133">Transmembrane helix</keyword>
<evidence type="ECO:0000313" key="4">
    <source>
        <dbReference type="EMBL" id="RDC62950.1"/>
    </source>
</evidence>
<feature type="transmembrane region" description="Helical" evidence="2">
    <location>
        <begin position="6"/>
        <end position="25"/>
    </location>
</feature>
<dbReference type="SMART" id="SM01259">
    <property type="entry name" value="LAB_N"/>
    <property type="match status" value="2"/>
</dbReference>
<feature type="transmembrane region" description="Helical" evidence="2">
    <location>
        <begin position="158"/>
        <end position="179"/>
    </location>
</feature>
<keyword evidence="4" id="KW-0328">Glycosyltransferase</keyword>
<keyword evidence="4" id="KW-0808">Transferase</keyword>
<dbReference type="Proteomes" id="UP000253919">
    <property type="component" value="Unassembled WGS sequence"/>
</dbReference>
<keyword evidence="2" id="KW-0472">Membrane</keyword>